<evidence type="ECO:0000256" key="6">
    <source>
        <dbReference type="SAM" id="MobiDB-lite"/>
    </source>
</evidence>
<dbReference type="HAMAP" id="MF_01334">
    <property type="entry name" value="Ribosomal_bL25_CTC"/>
    <property type="match status" value="1"/>
</dbReference>
<dbReference type="GO" id="GO:0003735">
    <property type="term" value="F:structural constituent of ribosome"/>
    <property type="evidence" value="ECO:0007669"/>
    <property type="project" value="InterPro"/>
</dbReference>
<reference evidence="9" key="1">
    <citation type="submission" date="2013-08" db="EMBL/GenBank/DDBJ databases">
        <authorList>
            <person name="Durkin A.S."/>
            <person name="Haft D.R."/>
            <person name="McCorrison J."/>
            <person name="Torralba M."/>
            <person name="Gillis M."/>
            <person name="Haft D.H."/>
            <person name="Methe B."/>
            <person name="Sutton G."/>
            <person name="Nelson K.E."/>
        </authorList>
    </citation>
    <scope>NUCLEOTIDE SEQUENCE [LARGE SCALE GENOMIC DNA]</scope>
    <source>
        <strain evidence="9">F0233</strain>
    </source>
</reference>
<dbReference type="RefSeq" id="WP_021796560.1">
    <property type="nucleotide sequence ID" value="NZ_ACVN02000053.1"/>
</dbReference>
<feature type="compositionally biased region" description="Acidic residues" evidence="6">
    <location>
        <begin position="182"/>
        <end position="204"/>
    </location>
</feature>
<evidence type="ECO:0000259" key="7">
    <source>
        <dbReference type="Pfam" id="PF01386"/>
    </source>
</evidence>
<evidence type="ECO:0000256" key="2">
    <source>
        <dbReference type="ARBA" id="ARBA00022884"/>
    </source>
</evidence>
<dbReference type="Proteomes" id="UP000017052">
    <property type="component" value="Unassembled WGS sequence"/>
</dbReference>
<evidence type="ECO:0000256" key="5">
    <source>
        <dbReference type="HAMAP-Rule" id="MF_01334"/>
    </source>
</evidence>
<dbReference type="InterPro" id="IPR001021">
    <property type="entry name" value="Ribosomal_bL25_long"/>
</dbReference>
<dbReference type="InterPro" id="IPR011035">
    <property type="entry name" value="Ribosomal_bL25/Gln-tRNA_synth"/>
</dbReference>
<dbReference type="GO" id="GO:0006412">
    <property type="term" value="P:translation"/>
    <property type="evidence" value="ECO:0007669"/>
    <property type="project" value="UniProtKB-UniRule"/>
</dbReference>
<keyword evidence="4 5" id="KW-0687">Ribonucleoprotein</keyword>
<dbReference type="Gene3D" id="2.40.240.10">
    <property type="entry name" value="Ribosomal Protein L25, Chain P"/>
    <property type="match status" value="1"/>
</dbReference>
<dbReference type="Pfam" id="PF14693">
    <property type="entry name" value="Ribosomal_TL5_C"/>
    <property type="match status" value="1"/>
</dbReference>
<feature type="domain" description="Large ribosomal subunit protein bL25 L25" evidence="7">
    <location>
        <begin position="6"/>
        <end position="91"/>
    </location>
</feature>
<organism evidence="9 10">
    <name type="scientific">Propionibacterium acidifaciens F0233</name>
    <dbReference type="NCBI Taxonomy" id="553198"/>
    <lineage>
        <taxon>Bacteria</taxon>
        <taxon>Bacillati</taxon>
        <taxon>Actinomycetota</taxon>
        <taxon>Actinomycetes</taxon>
        <taxon>Propionibacteriales</taxon>
        <taxon>Propionibacteriaceae</taxon>
        <taxon>Propionibacterium</taxon>
    </lineage>
</organism>
<dbReference type="AlphaFoldDB" id="U2QEU7"/>
<proteinExistence type="inferred from homology"/>
<dbReference type="InterPro" id="IPR020057">
    <property type="entry name" value="Ribosomal_bL25_b-dom"/>
</dbReference>
<dbReference type="NCBIfam" id="TIGR00731">
    <property type="entry name" value="bL25_bact_ctc"/>
    <property type="match status" value="1"/>
</dbReference>
<dbReference type="GO" id="GO:0008097">
    <property type="term" value="F:5S rRNA binding"/>
    <property type="evidence" value="ECO:0007669"/>
    <property type="project" value="InterPro"/>
</dbReference>
<dbReference type="CDD" id="cd00495">
    <property type="entry name" value="Ribosomal_L25_TL5_CTC"/>
    <property type="match status" value="1"/>
</dbReference>
<dbReference type="InterPro" id="IPR037121">
    <property type="entry name" value="Ribosomal_bL25_C"/>
</dbReference>
<keyword evidence="2 5" id="KW-0694">RNA-binding</keyword>
<evidence type="ECO:0000313" key="9">
    <source>
        <dbReference type="EMBL" id="ERK61405.1"/>
    </source>
</evidence>
<name>U2QEU7_9ACTN</name>
<evidence type="ECO:0000313" key="10">
    <source>
        <dbReference type="Proteomes" id="UP000017052"/>
    </source>
</evidence>
<dbReference type="InterPro" id="IPR020930">
    <property type="entry name" value="Ribosomal_uL5_bac-type"/>
</dbReference>
<protein>
    <recommendedName>
        <fullName evidence="5">Large ribosomal subunit protein bL25</fullName>
    </recommendedName>
    <alternativeName>
        <fullName evidence="5">General stress protein CTC</fullName>
    </alternativeName>
</protein>
<evidence type="ECO:0000256" key="4">
    <source>
        <dbReference type="ARBA" id="ARBA00023274"/>
    </source>
</evidence>
<keyword evidence="3 5" id="KW-0689">Ribosomal protein</keyword>
<comment type="subunit">
    <text evidence="5">Part of the 50S ribosomal subunit; part of the 5S rRNA/L5/L18/L25 subcomplex. Contacts the 5S rRNA. Binds to the 5S rRNA independently of L5 and L18.</text>
</comment>
<feature type="region of interest" description="Disordered" evidence="6">
    <location>
        <begin position="174"/>
        <end position="204"/>
    </location>
</feature>
<evidence type="ECO:0000259" key="8">
    <source>
        <dbReference type="Pfam" id="PF14693"/>
    </source>
</evidence>
<comment type="caution">
    <text evidence="9">The sequence shown here is derived from an EMBL/GenBank/DDBJ whole genome shotgun (WGS) entry which is preliminary data.</text>
</comment>
<dbReference type="PANTHER" id="PTHR33284">
    <property type="entry name" value="RIBOSOMAL PROTEIN L25/GLN-TRNA SYNTHETASE, ANTI-CODON-BINDING DOMAIN-CONTAINING PROTEIN"/>
    <property type="match status" value="1"/>
</dbReference>
<dbReference type="Pfam" id="PF01386">
    <property type="entry name" value="Ribosomal_L25p"/>
    <property type="match status" value="1"/>
</dbReference>
<dbReference type="InterPro" id="IPR029751">
    <property type="entry name" value="Ribosomal_L25_dom"/>
</dbReference>
<dbReference type="NCBIfam" id="NF004131">
    <property type="entry name" value="PRK05618.2-1"/>
    <property type="match status" value="1"/>
</dbReference>
<comment type="function">
    <text evidence="5">This is one of the proteins that binds to the 5S RNA in the ribosome where it forms part of the central protuberance.</text>
</comment>
<dbReference type="GeneID" id="95359353"/>
<dbReference type="OrthoDB" id="5242980at2"/>
<evidence type="ECO:0000256" key="3">
    <source>
        <dbReference type="ARBA" id="ARBA00022980"/>
    </source>
</evidence>
<accession>U2QEU7</accession>
<dbReference type="PANTHER" id="PTHR33284:SF1">
    <property type="entry name" value="RIBOSOMAL PROTEIN L25_GLN-TRNA SYNTHETASE, ANTI-CODON-BINDING DOMAIN-CONTAINING PROTEIN"/>
    <property type="match status" value="1"/>
</dbReference>
<dbReference type="GO" id="GO:0022625">
    <property type="term" value="C:cytosolic large ribosomal subunit"/>
    <property type="evidence" value="ECO:0007669"/>
    <property type="project" value="TreeGrafter"/>
</dbReference>
<keyword evidence="1 5" id="KW-0699">rRNA-binding</keyword>
<sequence>MAEIILDAEERTEFGKGAARRIRRADKVPAVLYGHGTEPVHLTLPGHEALLALRQENALLTVRVAGSEDRLALPKEVQRDPIKGFLQHVDLLLVTRGEKVTVEVPIEFVGVPAPGGIVNEERTHLALQAEATNIPAHVEVSVEGLQIGAQVTAAEIVLPAGAELEDPADALVLSVSAPAAEELPEPAEGEGDEEAETEGEPEAE</sequence>
<dbReference type="SUPFAM" id="SSF50715">
    <property type="entry name" value="Ribosomal protein L25-like"/>
    <property type="match status" value="1"/>
</dbReference>
<comment type="similarity">
    <text evidence="5">Belongs to the bacterial ribosomal protein bL25 family. CTC subfamily.</text>
</comment>
<keyword evidence="10" id="KW-1185">Reference proteome</keyword>
<dbReference type="InterPro" id="IPR020056">
    <property type="entry name" value="Rbsml_bL25/Gln-tRNA_synth_N"/>
</dbReference>
<feature type="domain" description="Large ribosomal subunit protein bL25 beta" evidence="8">
    <location>
        <begin position="99"/>
        <end position="178"/>
    </location>
</feature>
<dbReference type="EMBL" id="ACVN02000053">
    <property type="protein sequence ID" value="ERK61405.1"/>
    <property type="molecule type" value="Genomic_DNA"/>
</dbReference>
<gene>
    <name evidence="5" type="primary">rplY</name>
    <name evidence="5" type="synonym">ctc</name>
    <name evidence="9" type="ORF">HMPREF0682_1180</name>
</gene>
<dbReference type="Gene3D" id="2.170.120.20">
    <property type="entry name" value="Ribosomal protein L25, beta domain"/>
    <property type="match status" value="1"/>
</dbReference>
<evidence type="ECO:0000256" key="1">
    <source>
        <dbReference type="ARBA" id="ARBA00022730"/>
    </source>
</evidence>